<dbReference type="InterPro" id="IPR006597">
    <property type="entry name" value="Sel1-like"/>
</dbReference>
<dbReference type="SMART" id="SM00671">
    <property type="entry name" value="SEL1"/>
    <property type="match status" value="2"/>
</dbReference>
<dbReference type="AlphaFoldDB" id="A0A426QJI2"/>
<dbReference type="SUPFAM" id="SSF81901">
    <property type="entry name" value="HCP-like"/>
    <property type="match status" value="1"/>
</dbReference>
<evidence type="ECO:0000313" key="2">
    <source>
        <dbReference type="Proteomes" id="UP000287798"/>
    </source>
</evidence>
<proteinExistence type="predicted"/>
<accession>A0A426QJI2</accession>
<keyword evidence="2" id="KW-1185">Reference proteome</keyword>
<reference evidence="1 2" key="1">
    <citation type="journal article" date="2010" name="Int. J. Syst. Evol. Microbiol.">
        <title>Thiohalobacter thiocyanaticus gen. nov., sp. nov., a moderately halophilic, sulfur-oxidizing gammaproteobacterium from hypersaline lakes, that utilizes thiocyanate.</title>
        <authorList>
            <person name="Sorokin D.Y."/>
            <person name="Kovaleva O.L."/>
            <person name="Tourova T.P."/>
            <person name="Muyzer G."/>
        </authorList>
    </citation>
    <scope>NUCLEOTIDE SEQUENCE [LARGE SCALE GENOMIC DNA]</scope>
    <source>
        <strain evidence="1 2">Hrh1</strain>
    </source>
</reference>
<dbReference type="Pfam" id="PF08238">
    <property type="entry name" value="Sel1"/>
    <property type="match status" value="2"/>
</dbReference>
<dbReference type="Proteomes" id="UP000287798">
    <property type="component" value="Unassembled WGS sequence"/>
</dbReference>
<dbReference type="EMBL" id="QZMU01000001">
    <property type="protein sequence ID" value="RRQ21905.1"/>
    <property type="molecule type" value="Genomic_DNA"/>
</dbReference>
<protein>
    <submittedName>
        <fullName evidence="1">Sel1 repeat family protein</fullName>
    </submittedName>
</protein>
<comment type="caution">
    <text evidence="1">The sequence shown here is derived from an EMBL/GenBank/DDBJ whole genome shotgun (WGS) entry which is preliminary data.</text>
</comment>
<organism evidence="1 2">
    <name type="scientific">Thiohalobacter thiocyanaticus</name>
    <dbReference type="NCBI Taxonomy" id="585455"/>
    <lineage>
        <taxon>Bacteria</taxon>
        <taxon>Pseudomonadati</taxon>
        <taxon>Pseudomonadota</taxon>
        <taxon>Gammaproteobacteria</taxon>
        <taxon>Thiohalobacterales</taxon>
        <taxon>Thiohalobacteraceae</taxon>
        <taxon>Thiohalobacter</taxon>
    </lineage>
</organism>
<gene>
    <name evidence="1" type="ORF">D6C00_08060</name>
</gene>
<dbReference type="InterPro" id="IPR052945">
    <property type="entry name" value="Mitotic_Regulator"/>
</dbReference>
<dbReference type="Gene3D" id="1.25.40.10">
    <property type="entry name" value="Tetratricopeptide repeat domain"/>
    <property type="match status" value="1"/>
</dbReference>
<name>A0A426QJI2_9GAMM</name>
<dbReference type="InterPro" id="IPR011990">
    <property type="entry name" value="TPR-like_helical_dom_sf"/>
</dbReference>
<sequence>METPAQTYGTADMTMEIPDDPRFKRAVSALEQGRFQDSFSIARQLAGEGDAMGMHFLGWHYHKGIGIEQDDGAAVTWWQRAAHLGCANAVKGLGWACETGRGLERDTQAAYHHYLHAIMLGDDSAREALFELALQMLPEDIKRAEAQAEASTEV</sequence>
<dbReference type="PANTHER" id="PTHR43628">
    <property type="entry name" value="ACTIVATOR OF C KINASE PROTEIN 1-RELATED"/>
    <property type="match status" value="1"/>
</dbReference>
<dbReference type="PANTHER" id="PTHR43628:SF1">
    <property type="entry name" value="CHITIN SYNTHASE REGULATORY FACTOR 2-RELATED"/>
    <property type="match status" value="1"/>
</dbReference>
<evidence type="ECO:0000313" key="1">
    <source>
        <dbReference type="EMBL" id="RRQ21905.1"/>
    </source>
</evidence>